<organism evidence="1">
    <name type="scientific">Siphoviridae sp. ctK0l2</name>
    <dbReference type="NCBI Taxonomy" id="2826243"/>
    <lineage>
        <taxon>Viruses</taxon>
        <taxon>Duplodnaviria</taxon>
        <taxon>Heunggongvirae</taxon>
        <taxon>Uroviricota</taxon>
        <taxon>Caudoviricetes</taxon>
    </lineage>
</organism>
<protein>
    <submittedName>
        <fullName evidence="1">Uncharacterized protein</fullName>
    </submittedName>
</protein>
<dbReference type="EMBL" id="BK015181">
    <property type="protein sequence ID" value="DAD94807.1"/>
    <property type="molecule type" value="Genomic_DNA"/>
</dbReference>
<evidence type="ECO:0000313" key="1">
    <source>
        <dbReference type="EMBL" id="DAD94807.1"/>
    </source>
</evidence>
<accession>A0A8S5NKC4</accession>
<reference evidence="1" key="1">
    <citation type="journal article" date="2021" name="Proc. Natl. Acad. Sci. U.S.A.">
        <title>A Catalog of Tens of Thousands of Viruses from Human Metagenomes Reveals Hidden Associations with Chronic Diseases.</title>
        <authorList>
            <person name="Tisza M.J."/>
            <person name="Buck C.B."/>
        </authorList>
    </citation>
    <scope>NUCLEOTIDE SEQUENCE</scope>
    <source>
        <strain evidence="1">CtK0l2</strain>
    </source>
</reference>
<sequence length="86" mass="10144">MTRRFKVGDKIRLKPHTELGLMEYTWGTIIVEDIDSNTEYPYRVKIMTTPSEVSIDSPWSREDDGYSSWVARNEYVDSQFTSNKFK</sequence>
<name>A0A8S5NKC4_9CAUD</name>
<proteinExistence type="predicted"/>